<proteinExistence type="predicted"/>
<comment type="caution">
    <text evidence="1">The sequence shown here is derived from an EMBL/GenBank/DDBJ whole genome shotgun (WGS) entry which is preliminary data.</text>
</comment>
<organism evidence="1 2">
    <name type="scientific">Novosphingobium clariflavum</name>
    <dbReference type="NCBI Taxonomy" id="2029884"/>
    <lineage>
        <taxon>Bacteria</taxon>
        <taxon>Pseudomonadati</taxon>
        <taxon>Pseudomonadota</taxon>
        <taxon>Alphaproteobacteria</taxon>
        <taxon>Sphingomonadales</taxon>
        <taxon>Sphingomonadaceae</taxon>
        <taxon>Novosphingobium</taxon>
    </lineage>
</organism>
<name>A0ABV6S3Q6_9SPHN</name>
<evidence type="ECO:0000313" key="1">
    <source>
        <dbReference type="EMBL" id="MFC0683865.1"/>
    </source>
</evidence>
<keyword evidence="2" id="KW-1185">Reference proteome</keyword>
<gene>
    <name evidence="1" type="ORF">ACFFF8_04595</name>
</gene>
<dbReference type="EMBL" id="JBHLTM010000016">
    <property type="protein sequence ID" value="MFC0683865.1"/>
    <property type="molecule type" value="Genomic_DNA"/>
</dbReference>
<accession>A0ABV6S3Q6</accession>
<sequence>MFEPSAPSSRPEDLLLPALPQTMQLALAYAPVRSKLPTLALLALDQRLAGLLRHSREPMMAQIRLAWWRETLDRDAAEWPEGEPLLAALRSWNGKHRALVGLVDGWEALTGEAPLAPSALEEMVDGRAAAFGGLAEALGRDGEAGVARALGRRWALADLATKLNHPGESVVVRRLAQAEEGRLARVSRMLRPLAVLEGLASENMANGGHGSAKTVLKAMKIGLLGR</sequence>
<dbReference type="RefSeq" id="WP_267220217.1">
    <property type="nucleotide sequence ID" value="NZ_JAPCWC010000006.1"/>
</dbReference>
<protein>
    <recommendedName>
        <fullName evidence="3">Phytoene synthase</fullName>
    </recommendedName>
</protein>
<reference evidence="1 2" key="1">
    <citation type="submission" date="2024-09" db="EMBL/GenBank/DDBJ databases">
        <authorList>
            <person name="Sun Q."/>
            <person name="Mori K."/>
        </authorList>
    </citation>
    <scope>NUCLEOTIDE SEQUENCE [LARGE SCALE GENOMIC DNA]</scope>
    <source>
        <strain evidence="1 2">CICC 11035S</strain>
    </source>
</reference>
<evidence type="ECO:0008006" key="3">
    <source>
        <dbReference type="Google" id="ProtNLM"/>
    </source>
</evidence>
<dbReference type="Proteomes" id="UP001589858">
    <property type="component" value="Unassembled WGS sequence"/>
</dbReference>
<evidence type="ECO:0000313" key="2">
    <source>
        <dbReference type="Proteomes" id="UP001589858"/>
    </source>
</evidence>